<organism evidence="2 3">
    <name type="scientific">Gracilibacillus thailandensis</name>
    <dbReference type="NCBI Taxonomy" id="563735"/>
    <lineage>
        <taxon>Bacteria</taxon>
        <taxon>Bacillati</taxon>
        <taxon>Bacillota</taxon>
        <taxon>Bacilli</taxon>
        <taxon>Bacillales</taxon>
        <taxon>Bacillaceae</taxon>
        <taxon>Gracilibacillus</taxon>
    </lineage>
</organism>
<feature type="transmembrane region" description="Helical" evidence="1">
    <location>
        <begin position="203"/>
        <end position="231"/>
    </location>
</feature>
<comment type="caution">
    <text evidence="2">The sequence shown here is derived from an EMBL/GenBank/DDBJ whole genome shotgun (WGS) entry which is preliminary data.</text>
</comment>
<feature type="transmembrane region" description="Helical" evidence="1">
    <location>
        <begin position="28"/>
        <end position="50"/>
    </location>
</feature>
<evidence type="ECO:0000256" key="1">
    <source>
        <dbReference type="SAM" id="Phobius"/>
    </source>
</evidence>
<feature type="transmembrane region" description="Helical" evidence="1">
    <location>
        <begin position="124"/>
        <end position="151"/>
    </location>
</feature>
<dbReference type="Proteomes" id="UP000435187">
    <property type="component" value="Unassembled WGS sequence"/>
</dbReference>
<gene>
    <name evidence="2" type="ORF">GH885_20125</name>
</gene>
<accession>A0A6N7R5V5</accession>
<evidence type="ECO:0000313" key="2">
    <source>
        <dbReference type="EMBL" id="MRI68617.1"/>
    </source>
</evidence>
<dbReference type="RefSeq" id="WP_163578768.1">
    <property type="nucleotide sequence ID" value="NZ_JBHUMW010000004.1"/>
</dbReference>
<evidence type="ECO:0008006" key="4">
    <source>
        <dbReference type="Google" id="ProtNLM"/>
    </source>
</evidence>
<feature type="transmembrane region" description="Helical" evidence="1">
    <location>
        <begin position="62"/>
        <end position="82"/>
    </location>
</feature>
<keyword evidence="1" id="KW-0812">Transmembrane</keyword>
<dbReference type="EMBL" id="WJEE01000081">
    <property type="protein sequence ID" value="MRI68617.1"/>
    <property type="molecule type" value="Genomic_DNA"/>
</dbReference>
<sequence>MFLDKLKEEDFYVLRGALESGRQSPNNFGGMLTLGIFLQILMVSITHIVLGYESQLPNKTTIFLIHSILTIAIIILSAIFAIPSVYKKREVSQYLVSIVVSQNIFGITPYFWTLHTIGRTDATIASLIFATILTLILGLLVFIVTCIRFNLLLKQGKYRKGRSKGQTRQKFEAKSFLPHAVIGGLGIFYFIQFFVSHVSRIEINFLMIGIIGMLLFYGMIFVLPEQLVILYCKKRFKSFNFDKEGNIYPMGSGERVG</sequence>
<evidence type="ECO:0000313" key="3">
    <source>
        <dbReference type="Proteomes" id="UP000435187"/>
    </source>
</evidence>
<keyword evidence="1" id="KW-1133">Transmembrane helix</keyword>
<dbReference type="AlphaFoldDB" id="A0A6N7R5V5"/>
<keyword evidence="1" id="KW-0472">Membrane</keyword>
<proteinExistence type="predicted"/>
<protein>
    <recommendedName>
        <fullName evidence="4">ABC transporter ATPase</fullName>
    </recommendedName>
</protein>
<name>A0A6N7R5V5_9BACI</name>
<keyword evidence="3" id="KW-1185">Reference proteome</keyword>
<feature type="transmembrane region" description="Helical" evidence="1">
    <location>
        <begin position="171"/>
        <end position="191"/>
    </location>
</feature>
<feature type="transmembrane region" description="Helical" evidence="1">
    <location>
        <begin position="94"/>
        <end position="112"/>
    </location>
</feature>
<reference evidence="2 3" key="1">
    <citation type="submission" date="2019-10" db="EMBL/GenBank/DDBJ databases">
        <title>Gracilibacillus salitolerans sp. nov., a moderate halophile isolated from a saline soil in northwest China.</title>
        <authorList>
            <person name="Gan L."/>
        </authorList>
    </citation>
    <scope>NUCLEOTIDE SEQUENCE [LARGE SCALE GENOMIC DNA]</scope>
    <source>
        <strain evidence="2 3">TP2-8</strain>
    </source>
</reference>